<sequence>MPCLTTPKSILITSVSGGIGSHLVPLLFDQSPQPKLVLPTRNAENLKSALLSISKAGQYVFLPQISVRDPVWVESLSKDNELNTIFLYLTGSDEMTTALILLDAIRRIPAIKKLAYPSSIGEFTSETDSRIPSARVRYPRQLAKAIIEQRLKYRPLDLEWTILGSTIFFANDNMQISNIPSKGGLSGLSRHGVSRIALSEIALRARNAMYDTNGAWHGRKFQLGKKNLYISENFTQIWSKALVKPIDNTRKSNRSGAAVEEDDAWRYWI</sequence>
<evidence type="ECO:0008006" key="3">
    <source>
        <dbReference type="Google" id="ProtNLM"/>
    </source>
</evidence>
<dbReference type="RefSeq" id="XP_018031191.1">
    <property type="nucleotide sequence ID" value="XM_018179311.1"/>
</dbReference>
<dbReference type="OrthoDB" id="3539286at2759"/>
<dbReference type="Proteomes" id="UP000077069">
    <property type="component" value="Unassembled WGS sequence"/>
</dbReference>
<dbReference type="SUPFAM" id="SSF51735">
    <property type="entry name" value="NAD(P)-binding Rossmann-fold domains"/>
    <property type="match status" value="1"/>
</dbReference>
<dbReference type="Gene3D" id="3.40.50.720">
    <property type="entry name" value="NAD(P)-binding Rossmann-like Domain"/>
    <property type="match status" value="1"/>
</dbReference>
<dbReference type="GeneID" id="28762797"/>
<name>A0A177C091_9PLEO</name>
<gene>
    <name evidence="1" type="ORF">CC84DRAFT_1168057</name>
</gene>
<protein>
    <recommendedName>
        <fullName evidence="3">NAD(P)-binding protein</fullName>
    </recommendedName>
</protein>
<dbReference type="AlphaFoldDB" id="A0A177C091"/>
<accession>A0A177C091</accession>
<reference evidence="1 2" key="1">
    <citation type="submission" date="2016-05" db="EMBL/GenBank/DDBJ databases">
        <title>Comparative analysis of secretome profiles of manganese(II)-oxidizing ascomycete fungi.</title>
        <authorList>
            <consortium name="DOE Joint Genome Institute"/>
            <person name="Zeiner C.A."/>
            <person name="Purvine S.O."/>
            <person name="Zink E.M."/>
            <person name="Wu S."/>
            <person name="Pasa-Tolic L."/>
            <person name="Chaput D.L."/>
            <person name="Haridas S."/>
            <person name="Grigoriev I.V."/>
            <person name="Santelli C.M."/>
            <person name="Hansel C.M."/>
        </authorList>
    </citation>
    <scope>NUCLEOTIDE SEQUENCE [LARGE SCALE GENOMIC DNA]</scope>
    <source>
        <strain evidence="1 2">AP3s5-JAC2a</strain>
    </source>
</reference>
<dbReference type="InterPro" id="IPR036291">
    <property type="entry name" value="NAD(P)-bd_dom_sf"/>
</dbReference>
<dbReference type="InParanoid" id="A0A177C091"/>
<dbReference type="EMBL" id="KV441558">
    <property type="protein sequence ID" value="OAG00826.1"/>
    <property type="molecule type" value="Genomic_DNA"/>
</dbReference>
<evidence type="ECO:0000313" key="2">
    <source>
        <dbReference type="Proteomes" id="UP000077069"/>
    </source>
</evidence>
<organism evidence="1 2">
    <name type="scientific">Paraphaeosphaeria sporulosa</name>
    <dbReference type="NCBI Taxonomy" id="1460663"/>
    <lineage>
        <taxon>Eukaryota</taxon>
        <taxon>Fungi</taxon>
        <taxon>Dikarya</taxon>
        <taxon>Ascomycota</taxon>
        <taxon>Pezizomycotina</taxon>
        <taxon>Dothideomycetes</taxon>
        <taxon>Pleosporomycetidae</taxon>
        <taxon>Pleosporales</taxon>
        <taxon>Massarineae</taxon>
        <taxon>Didymosphaeriaceae</taxon>
        <taxon>Paraphaeosphaeria</taxon>
    </lineage>
</organism>
<evidence type="ECO:0000313" key="1">
    <source>
        <dbReference type="EMBL" id="OAG00826.1"/>
    </source>
</evidence>
<proteinExistence type="predicted"/>
<keyword evidence="2" id="KW-1185">Reference proteome</keyword>